<dbReference type="GO" id="GO:0009225">
    <property type="term" value="P:nucleotide-sugar metabolic process"/>
    <property type="evidence" value="ECO:0007669"/>
    <property type="project" value="TreeGrafter"/>
</dbReference>
<dbReference type="GO" id="GO:0005737">
    <property type="term" value="C:cytoplasm"/>
    <property type="evidence" value="ECO:0007669"/>
    <property type="project" value="TreeGrafter"/>
</dbReference>
<dbReference type="GO" id="GO:1990966">
    <property type="term" value="P:ATP generation from poly-ADP-D-ribose"/>
    <property type="evidence" value="ECO:0007669"/>
    <property type="project" value="TreeGrafter"/>
</dbReference>
<proteinExistence type="predicted"/>
<evidence type="ECO:0000313" key="4">
    <source>
        <dbReference type="Proteomes" id="UP000660262"/>
    </source>
</evidence>
<dbReference type="EMBL" id="BNJQ01000006">
    <property type="protein sequence ID" value="GHP03993.1"/>
    <property type="molecule type" value="Genomic_DNA"/>
</dbReference>
<dbReference type="Proteomes" id="UP000660262">
    <property type="component" value="Unassembled WGS sequence"/>
</dbReference>
<reference evidence="3" key="1">
    <citation type="submission" date="2020-10" db="EMBL/GenBank/DDBJ databases">
        <title>Unveiling of a novel bifunctional photoreceptor, Dualchrome1, isolated from a cosmopolitan green alga.</title>
        <authorList>
            <person name="Suzuki S."/>
            <person name="Kawachi M."/>
        </authorList>
    </citation>
    <scope>NUCLEOTIDE SEQUENCE</scope>
    <source>
        <strain evidence="3">NIES 2893</strain>
    </source>
</reference>
<feature type="domain" description="PARG catalytic Macro" evidence="2">
    <location>
        <begin position="2"/>
        <end position="126"/>
    </location>
</feature>
<organism evidence="3 4">
    <name type="scientific">Pycnococcus provasolii</name>
    <dbReference type="NCBI Taxonomy" id="41880"/>
    <lineage>
        <taxon>Eukaryota</taxon>
        <taxon>Viridiplantae</taxon>
        <taxon>Chlorophyta</taxon>
        <taxon>Pseudoscourfieldiophyceae</taxon>
        <taxon>Pseudoscourfieldiales</taxon>
        <taxon>Pycnococcaceae</taxon>
        <taxon>Pycnococcus</taxon>
    </lineage>
</organism>
<dbReference type="PANTHER" id="PTHR12837:SF0">
    <property type="entry name" value="POLY(ADP-RIBOSE) GLYCOHYDROLASE"/>
    <property type="match status" value="1"/>
</dbReference>
<evidence type="ECO:0000313" key="3">
    <source>
        <dbReference type="EMBL" id="GHP03993.1"/>
    </source>
</evidence>
<dbReference type="InterPro" id="IPR019734">
    <property type="entry name" value="TPR_rpt"/>
</dbReference>
<dbReference type="PROSITE" id="PS50005">
    <property type="entry name" value="TPR"/>
    <property type="match status" value="1"/>
</dbReference>
<accession>A0A830HBY0</accession>
<dbReference type="GO" id="GO:0006282">
    <property type="term" value="P:regulation of DNA repair"/>
    <property type="evidence" value="ECO:0007669"/>
    <property type="project" value="InterPro"/>
</dbReference>
<dbReference type="GO" id="GO:0005975">
    <property type="term" value="P:carbohydrate metabolic process"/>
    <property type="evidence" value="ECO:0007669"/>
    <property type="project" value="InterPro"/>
</dbReference>
<sequence>MIIERLEAEDAVLFEGCRRFSNYTGYGASFRYAPLPHSADMIVRDAPPIVAMDAHVNTGGSQFAPHAALADLHKAHIAFRAAAKLRTRISTGLWGCGAFGGDACFKLCQQLMAAAVAGVGLRFSARGRVRHAIERVNAFANGRSVAELAACVLVLDSSGGSYVDEMRVQLLRPGGFQALSEHRLGGMPAPPPSSAKEREARVLVAEAAAAELAGDADRAVHRYRRALKLFPDLAAEL</sequence>
<evidence type="ECO:0000256" key="1">
    <source>
        <dbReference type="PROSITE-ProRule" id="PRU00339"/>
    </source>
</evidence>
<dbReference type="PANTHER" id="PTHR12837">
    <property type="entry name" value="POLY ADP-RIBOSE GLYCOHYDROLASE"/>
    <property type="match status" value="1"/>
</dbReference>
<dbReference type="InterPro" id="IPR046372">
    <property type="entry name" value="PARG_cat_C"/>
</dbReference>
<name>A0A830HBY0_9CHLO</name>
<keyword evidence="4" id="KW-1185">Reference proteome</keyword>
<gene>
    <name evidence="3" type="ORF">PPROV_000274700</name>
</gene>
<feature type="repeat" description="TPR" evidence="1">
    <location>
        <begin position="200"/>
        <end position="233"/>
    </location>
</feature>
<evidence type="ECO:0000259" key="2">
    <source>
        <dbReference type="Pfam" id="PF05028"/>
    </source>
</evidence>
<dbReference type="AlphaFoldDB" id="A0A830HBY0"/>
<dbReference type="InterPro" id="IPR007724">
    <property type="entry name" value="Poly_GlycHdrlase"/>
</dbReference>
<keyword evidence="1" id="KW-0802">TPR repeat</keyword>
<comment type="caution">
    <text evidence="3">The sequence shown here is derived from an EMBL/GenBank/DDBJ whole genome shotgun (WGS) entry which is preliminary data.</text>
</comment>
<dbReference type="GO" id="GO:0005634">
    <property type="term" value="C:nucleus"/>
    <property type="evidence" value="ECO:0007669"/>
    <property type="project" value="TreeGrafter"/>
</dbReference>
<dbReference type="OrthoDB" id="1937899at2759"/>
<dbReference type="GO" id="GO:0004649">
    <property type="term" value="F:poly(ADP-ribose) glycohydrolase activity"/>
    <property type="evidence" value="ECO:0007669"/>
    <property type="project" value="InterPro"/>
</dbReference>
<dbReference type="Pfam" id="PF05028">
    <property type="entry name" value="PARG_cat_C"/>
    <property type="match status" value="1"/>
</dbReference>
<protein>
    <recommendedName>
        <fullName evidence="2">PARG catalytic Macro domain-containing protein</fullName>
    </recommendedName>
</protein>